<name>A0A9D2GRC2_9BACT</name>
<comment type="subcellular location">
    <subcellularLocation>
        <location evidence="1 5">Cytoplasm</location>
    </subcellularLocation>
</comment>
<reference evidence="8" key="1">
    <citation type="journal article" date="2021" name="PeerJ">
        <title>Extensive microbial diversity within the chicken gut microbiome revealed by metagenomics and culture.</title>
        <authorList>
            <person name="Gilroy R."/>
            <person name="Ravi A."/>
            <person name="Getino M."/>
            <person name="Pursley I."/>
            <person name="Horton D.L."/>
            <person name="Alikhan N.F."/>
            <person name="Baker D."/>
            <person name="Gharbi K."/>
            <person name="Hall N."/>
            <person name="Watson M."/>
            <person name="Adriaenssens E.M."/>
            <person name="Foster-Nyarko E."/>
            <person name="Jarju S."/>
            <person name="Secka A."/>
            <person name="Antonio M."/>
            <person name="Oren A."/>
            <person name="Chaudhuri R.R."/>
            <person name="La Ragione R."/>
            <person name="Hildebrand F."/>
            <person name="Pallen M.J."/>
        </authorList>
    </citation>
    <scope>NUCLEOTIDE SEQUENCE</scope>
    <source>
        <strain evidence="8">Gambia16-554</strain>
    </source>
</reference>
<evidence type="ECO:0000256" key="4">
    <source>
        <dbReference type="ARBA" id="ARBA00022490"/>
    </source>
</evidence>
<accession>A0A9D2GRC2</accession>
<dbReference type="InterPro" id="IPR053924">
    <property type="entry name" value="RecX_HTH_2nd"/>
</dbReference>
<dbReference type="Proteomes" id="UP000824115">
    <property type="component" value="Unassembled WGS sequence"/>
</dbReference>
<gene>
    <name evidence="5" type="primary">recX</name>
    <name evidence="8" type="ORF">IAC04_04915</name>
</gene>
<dbReference type="Pfam" id="PF21981">
    <property type="entry name" value="RecX_HTH3"/>
    <property type="match status" value="1"/>
</dbReference>
<dbReference type="Pfam" id="PF02631">
    <property type="entry name" value="RecX_HTH2"/>
    <property type="match status" value="1"/>
</dbReference>
<dbReference type="InterPro" id="IPR053925">
    <property type="entry name" value="RecX_HTH_3rd"/>
</dbReference>
<dbReference type="PANTHER" id="PTHR33602">
    <property type="entry name" value="REGULATORY PROTEIN RECX FAMILY PROTEIN"/>
    <property type="match status" value="1"/>
</dbReference>
<evidence type="ECO:0000313" key="8">
    <source>
        <dbReference type="EMBL" id="HIZ85810.1"/>
    </source>
</evidence>
<dbReference type="EMBL" id="DXAW01000091">
    <property type="protein sequence ID" value="HIZ85810.1"/>
    <property type="molecule type" value="Genomic_DNA"/>
</dbReference>
<evidence type="ECO:0000256" key="1">
    <source>
        <dbReference type="ARBA" id="ARBA00004496"/>
    </source>
</evidence>
<evidence type="ECO:0000256" key="3">
    <source>
        <dbReference type="ARBA" id="ARBA00018111"/>
    </source>
</evidence>
<comment type="caution">
    <text evidence="8">The sequence shown here is derived from an EMBL/GenBank/DDBJ whole genome shotgun (WGS) entry which is preliminary data.</text>
</comment>
<feature type="domain" description="RecX third three-helical" evidence="7">
    <location>
        <begin position="109"/>
        <end position="153"/>
    </location>
</feature>
<comment type="similarity">
    <text evidence="2 5">Belongs to the RecX family.</text>
</comment>
<evidence type="ECO:0000259" key="6">
    <source>
        <dbReference type="Pfam" id="PF02631"/>
    </source>
</evidence>
<keyword evidence="4 5" id="KW-0963">Cytoplasm</keyword>
<dbReference type="GO" id="GO:0005737">
    <property type="term" value="C:cytoplasm"/>
    <property type="evidence" value="ECO:0007669"/>
    <property type="project" value="UniProtKB-SubCell"/>
</dbReference>
<comment type="function">
    <text evidence="5">Modulates RecA activity.</text>
</comment>
<dbReference type="InterPro" id="IPR036388">
    <property type="entry name" value="WH-like_DNA-bd_sf"/>
</dbReference>
<sequence length="158" mass="18040">MSTSDTTSNPDTVFSRMAWLCSRREYCSSAVLQKIRQKGLDGKEAAAVLDRLVRERYVDDARYARAFVRDKALLSGWGQRKIAFALSVKGISKDIVEAALREVSPEDSEARMRQVLSAKWKSVSGKTLYERRTKLLRFALSRGYQYDDVMRFLDALSE</sequence>
<organism evidence="8 9">
    <name type="scientific">Candidatus Coprenecus stercoravium</name>
    <dbReference type="NCBI Taxonomy" id="2840735"/>
    <lineage>
        <taxon>Bacteria</taxon>
        <taxon>Pseudomonadati</taxon>
        <taxon>Bacteroidota</taxon>
        <taxon>Bacteroidia</taxon>
        <taxon>Bacteroidales</taxon>
        <taxon>Rikenellaceae</taxon>
        <taxon>Rikenellaceae incertae sedis</taxon>
        <taxon>Candidatus Coprenecus</taxon>
    </lineage>
</organism>
<proteinExistence type="inferred from homology"/>
<feature type="domain" description="RecX second three-helical" evidence="6">
    <location>
        <begin position="59"/>
        <end position="100"/>
    </location>
</feature>
<evidence type="ECO:0000313" key="9">
    <source>
        <dbReference type="Proteomes" id="UP000824115"/>
    </source>
</evidence>
<dbReference type="Gene3D" id="1.10.10.10">
    <property type="entry name" value="Winged helix-like DNA-binding domain superfamily/Winged helix DNA-binding domain"/>
    <property type="match status" value="1"/>
</dbReference>
<evidence type="ECO:0000259" key="7">
    <source>
        <dbReference type="Pfam" id="PF21981"/>
    </source>
</evidence>
<evidence type="ECO:0000256" key="2">
    <source>
        <dbReference type="ARBA" id="ARBA00009695"/>
    </source>
</evidence>
<dbReference type="PANTHER" id="PTHR33602:SF1">
    <property type="entry name" value="REGULATORY PROTEIN RECX FAMILY PROTEIN"/>
    <property type="match status" value="1"/>
</dbReference>
<dbReference type="GO" id="GO:0006282">
    <property type="term" value="P:regulation of DNA repair"/>
    <property type="evidence" value="ECO:0007669"/>
    <property type="project" value="UniProtKB-UniRule"/>
</dbReference>
<dbReference type="InterPro" id="IPR003783">
    <property type="entry name" value="Regulatory_RecX"/>
</dbReference>
<dbReference type="AlphaFoldDB" id="A0A9D2GRC2"/>
<protein>
    <recommendedName>
        <fullName evidence="3 5">Regulatory protein RecX</fullName>
    </recommendedName>
</protein>
<evidence type="ECO:0000256" key="5">
    <source>
        <dbReference type="HAMAP-Rule" id="MF_01114"/>
    </source>
</evidence>
<reference evidence="8" key="2">
    <citation type="submission" date="2021-04" db="EMBL/GenBank/DDBJ databases">
        <authorList>
            <person name="Gilroy R."/>
        </authorList>
    </citation>
    <scope>NUCLEOTIDE SEQUENCE</scope>
    <source>
        <strain evidence="8">Gambia16-554</strain>
    </source>
</reference>
<dbReference type="HAMAP" id="MF_01114">
    <property type="entry name" value="RecX"/>
    <property type="match status" value="1"/>
</dbReference>